<protein>
    <recommendedName>
        <fullName evidence="9">Flippase-like domain-containing protein</fullName>
    </recommendedName>
</protein>
<evidence type="ECO:0000256" key="6">
    <source>
        <dbReference type="SAM" id="Phobius"/>
    </source>
</evidence>
<feature type="transmembrane region" description="Helical" evidence="6">
    <location>
        <begin position="16"/>
        <end position="35"/>
    </location>
</feature>
<accession>A0A4U1JCJ9</accession>
<keyword evidence="3 6" id="KW-0812">Transmembrane</keyword>
<gene>
    <name evidence="7" type="ORF">E8A74_17690</name>
</gene>
<dbReference type="AlphaFoldDB" id="A0A4U1JCJ9"/>
<dbReference type="Pfam" id="PF03706">
    <property type="entry name" value="LPG_synthase_TM"/>
    <property type="match status" value="1"/>
</dbReference>
<feature type="transmembrane region" description="Helical" evidence="6">
    <location>
        <begin position="229"/>
        <end position="247"/>
    </location>
</feature>
<dbReference type="GO" id="GO:0005886">
    <property type="term" value="C:plasma membrane"/>
    <property type="evidence" value="ECO:0007669"/>
    <property type="project" value="UniProtKB-SubCell"/>
</dbReference>
<feature type="transmembrane region" description="Helical" evidence="6">
    <location>
        <begin position="156"/>
        <end position="175"/>
    </location>
</feature>
<keyword evidence="4 6" id="KW-1133">Transmembrane helix</keyword>
<comment type="subcellular location">
    <subcellularLocation>
        <location evidence="1">Cell membrane</location>
        <topology evidence="1">Multi-pass membrane protein</topology>
    </subcellularLocation>
</comment>
<evidence type="ECO:0000313" key="8">
    <source>
        <dbReference type="Proteomes" id="UP000309215"/>
    </source>
</evidence>
<dbReference type="OrthoDB" id="5517589at2"/>
<evidence type="ECO:0000256" key="3">
    <source>
        <dbReference type="ARBA" id="ARBA00022692"/>
    </source>
</evidence>
<organism evidence="7 8">
    <name type="scientific">Polyangium fumosum</name>
    <dbReference type="NCBI Taxonomy" id="889272"/>
    <lineage>
        <taxon>Bacteria</taxon>
        <taxon>Pseudomonadati</taxon>
        <taxon>Myxococcota</taxon>
        <taxon>Polyangia</taxon>
        <taxon>Polyangiales</taxon>
        <taxon>Polyangiaceae</taxon>
        <taxon>Polyangium</taxon>
    </lineage>
</organism>
<evidence type="ECO:0000256" key="5">
    <source>
        <dbReference type="ARBA" id="ARBA00023136"/>
    </source>
</evidence>
<feature type="transmembrane region" description="Helical" evidence="6">
    <location>
        <begin position="55"/>
        <end position="77"/>
    </location>
</feature>
<comment type="caution">
    <text evidence="7">The sequence shown here is derived from an EMBL/GenBank/DDBJ whole genome shotgun (WGS) entry which is preliminary data.</text>
</comment>
<proteinExistence type="predicted"/>
<dbReference type="RefSeq" id="WP_136930193.1">
    <property type="nucleotide sequence ID" value="NZ_SSMQ01000016.1"/>
</dbReference>
<dbReference type="EMBL" id="SSMQ01000016">
    <property type="protein sequence ID" value="TKD07597.1"/>
    <property type="molecule type" value="Genomic_DNA"/>
</dbReference>
<evidence type="ECO:0000256" key="4">
    <source>
        <dbReference type="ARBA" id="ARBA00022989"/>
    </source>
</evidence>
<keyword evidence="2" id="KW-1003">Cell membrane</keyword>
<evidence type="ECO:0008006" key="9">
    <source>
        <dbReference type="Google" id="ProtNLM"/>
    </source>
</evidence>
<reference evidence="7 8" key="1">
    <citation type="submission" date="2019-04" db="EMBL/GenBank/DDBJ databases">
        <authorList>
            <person name="Li Y."/>
            <person name="Wang J."/>
        </authorList>
    </citation>
    <scope>NUCLEOTIDE SEQUENCE [LARGE SCALE GENOMIC DNA]</scope>
    <source>
        <strain evidence="7 8">DSM 14668</strain>
    </source>
</reference>
<feature type="transmembrane region" description="Helical" evidence="6">
    <location>
        <begin position="196"/>
        <end position="217"/>
    </location>
</feature>
<evidence type="ECO:0000256" key="2">
    <source>
        <dbReference type="ARBA" id="ARBA00022475"/>
    </source>
</evidence>
<sequence>MAEAPPRPEGEPPRSLVRAVLPFVVSIALVVFVLARLDLRAFQQHLARVSAPSFLAFATVFVVSLCAADSLATVLVYRRSVAPIRFRDFFILRGASYLPSLLNHHVGQAFITVALSRIHGVPLARVAGATLLVYASWMGSILGLACIAILLGDKPLVWLALPLGAGLLYLALLAIRPARLASLRLLAPLFEAGVRGHLWALLARLPHLVVLFLGTWIPFWFFGVKIPPASAFAFLPILMVAVTLPLTPQGFGTRDVLAATLLEPFAAFPTQGERLAAIAASTTAWGVAITLVEIVFALVLFRFQTPMPASPNPPGAPAVVETER</sequence>
<keyword evidence="8" id="KW-1185">Reference proteome</keyword>
<keyword evidence="5 6" id="KW-0472">Membrane</keyword>
<feature type="transmembrane region" description="Helical" evidence="6">
    <location>
        <begin position="275"/>
        <end position="301"/>
    </location>
</feature>
<feature type="transmembrane region" description="Helical" evidence="6">
    <location>
        <begin position="126"/>
        <end position="150"/>
    </location>
</feature>
<dbReference type="InterPro" id="IPR022791">
    <property type="entry name" value="L-PG_synthase/AglD"/>
</dbReference>
<evidence type="ECO:0000256" key="1">
    <source>
        <dbReference type="ARBA" id="ARBA00004651"/>
    </source>
</evidence>
<dbReference type="Proteomes" id="UP000309215">
    <property type="component" value="Unassembled WGS sequence"/>
</dbReference>
<name>A0A4U1JCJ9_9BACT</name>
<evidence type="ECO:0000313" key="7">
    <source>
        <dbReference type="EMBL" id="TKD07597.1"/>
    </source>
</evidence>